<evidence type="ECO:0000256" key="8">
    <source>
        <dbReference type="ARBA" id="ARBA00023136"/>
    </source>
</evidence>
<evidence type="ECO:0000256" key="2">
    <source>
        <dbReference type="ARBA" id="ARBA00022475"/>
    </source>
</evidence>
<proteinExistence type="predicted"/>
<feature type="binding site" description="covalent" evidence="9">
    <location>
        <position position="46"/>
    </location>
    <ligand>
        <name>heme c</name>
        <dbReference type="ChEBI" id="CHEBI:61717"/>
        <label>1</label>
    </ligand>
</feature>
<feature type="binding site" description="covalent" evidence="9">
    <location>
        <position position="43"/>
    </location>
    <ligand>
        <name>heme c</name>
        <dbReference type="ChEBI" id="CHEBI:61717"/>
        <label>1</label>
    </ligand>
</feature>
<comment type="subcellular location">
    <subcellularLocation>
        <location evidence="1">Cell membrane</location>
    </subcellularLocation>
</comment>
<accession>A0A0J5M4S0</accession>
<dbReference type="GO" id="GO:0005506">
    <property type="term" value="F:iron ion binding"/>
    <property type="evidence" value="ECO:0007669"/>
    <property type="project" value="InterPro"/>
</dbReference>
<dbReference type="PIRSF" id="PIRSF000018">
    <property type="entry name" value="Mb_ADH_cyt_c"/>
    <property type="match status" value="1"/>
</dbReference>
<dbReference type="InterPro" id="IPR009056">
    <property type="entry name" value="Cyt_c-like_dom"/>
</dbReference>
<dbReference type="PATRIC" id="fig|61647.15.peg.1771"/>
<evidence type="ECO:0000256" key="3">
    <source>
        <dbReference type="ARBA" id="ARBA00022617"/>
    </source>
</evidence>
<feature type="binding site" description="covalent" evidence="9">
    <location>
        <position position="339"/>
    </location>
    <ligand>
        <name>heme c</name>
        <dbReference type="ChEBI" id="CHEBI:61717"/>
        <label>3</label>
    </ligand>
</feature>
<keyword evidence="2" id="KW-1003">Cell membrane</keyword>
<dbReference type="InterPro" id="IPR051459">
    <property type="entry name" value="Cytochrome_c-type_DH"/>
</dbReference>
<keyword evidence="4 10" id="KW-0479">Metal-binding</keyword>
<dbReference type="GO" id="GO:0020037">
    <property type="term" value="F:heme binding"/>
    <property type="evidence" value="ECO:0007669"/>
    <property type="project" value="InterPro"/>
</dbReference>
<comment type="caution">
    <text evidence="14">The sequence shown here is derived from an EMBL/GenBank/DDBJ whole genome shotgun (WGS) entry which is preliminary data.</text>
</comment>
<evidence type="ECO:0000256" key="4">
    <source>
        <dbReference type="ARBA" id="ARBA00022723"/>
    </source>
</evidence>
<reference evidence="14 15" key="1">
    <citation type="submission" date="2015-05" db="EMBL/GenBank/DDBJ databases">
        <title>Genome sequences of Pluralibacter gergoviae.</title>
        <authorList>
            <person name="Greninger A.L."/>
            <person name="Miller S."/>
        </authorList>
    </citation>
    <scope>NUCLEOTIDE SEQUENCE [LARGE SCALE GENOMIC DNA]</scope>
    <source>
        <strain evidence="14 15">JS81F13</strain>
    </source>
</reference>
<feature type="domain" description="Cytochrome c" evidence="13">
    <location>
        <begin position="178"/>
        <end position="287"/>
    </location>
</feature>
<dbReference type="Pfam" id="PF00034">
    <property type="entry name" value="Cytochrom_C"/>
    <property type="match status" value="3"/>
</dbReference>
<dbReference type="InterPro" id="IPR014353">
    <property type="entry name" value="Membr-bd_ADH_cyt_c"/>
</dbReference>
<dbReference type="InterPro" id="IPR036909">
    <property type="entry name" value="Cyt_c-like_dom_sf"/>
</dbReference>
<evidence type="ECO:0000256" key="12">
    <source>
        <dbReference type="SAM" id="SignalP"/>
    </source>
</evidence>
<dbReference type="GO" id="GO:0016614">
    <property type="term" value="F:oxidoreductase activity, acting on CH-OH group of donors"/>
    <property type="evidence" value="ECO:0007669"/>
    <property type="project" value="InterPro"/>
</dbReference>
<keyword evidence="11" id="KW-0812">Transmembrane</keyword>
<feature type="transmembrane region" description="Helical" evidence="11">
    <location>
        <begin position="446"/>
        <end position="466"/>
    </location>
</feature>
<keyword evidence="3 9" id="KW-0349">Heme</keyword>
<evidence type="ECO:0000256" key="7">
    <source>
        <dbReference type="ARBA" id="ARBA00023004"/>
    </source>
</evidence>
<dbReference type="RefSeq" id="WP_048278008.1">
    <property type="nucleotide sequence ID" value="NZ_LDZF01000002.1"/>
</dbReference>
<organism evidence="14 15">
    <name type="scientific">Pluralibacter gergoviae</name>
    <name type="common">Enterobacter gergoviae</name>
    <dbReference type="NCBI Taxonomy" id="61647"/>
    <lineage>
        <taxon>Bacteria</taxon>
        <taxon>Pseudomonadati</taxon>
        <taxon>Pseudomonadota</taxon>
        <taxon>Gammaproteobacteria</taxon>
        <taxon>Enterobacterales</taxon>
        <taxon>Enterobacteriaceae</taxon>
        <taxon>Pluralibacter</taxon>
    </lineage>
</organism>
<dbReference type="Proteomes" id="UP000036196">
    <property type="component" value="Unassembled WGS sequence"/>
</dbReference>
<dbReference type="PANTHER" id="PTHR35008">
    <property type="entry name" value="BLL4482 PROTEIN-RELATED"/>
    <property type="match status" value="1"/>
</dbReference>
<evidence type="ECO:0000259" key="13">
    <source>
        <dbReference type="PROSITE" id="PS51007"/>
    </source>
</evidence>
<keyword evidence="5 12" id="KW-0732">Signal</keyword>
<dbReference type="GO" id="GO:0009055">
    <property type="term" value="F:electron transfer activity"/>
    <property type="evidence" value="ECO:0007669"/>
    <property type="project" value="InterPro"/>
</dbReference>
<evidence type="ECO:0000256" key="6">
    <source>
        <dbReference type="ARBA" id="ARBA00022737"/>
    </source>
</evidence>
<keyword evidence="6" id="KW-0677">Repeat</keyword>
<feature type="binding site" description="covalent" evidence="9">
    <location>
        <position position="193"/>
    </location>
    <ligand>
        <name>heme c</name>
        <dbReference type="ChEBI" id="CHEBI:61717"/>
        <label>2</label>
    </ligand>
</feature>
<evidence type="ECO:0000256" key="5">
    <source>
        <dbReference type="ARBA" id="ARBA00022729"/>
    </source>
</evidence>
<evidence type="ECO:0000313" key="15">
    <source>
        <dbReference type="Proteomes" id="UP000036196"/>
    </source>
</evidence>
<dbReference type="AlphaFoldDB" id="A0A0J5M4S0"/>
<comment type="cofactor">
    <cofactor evidence="9">
        <name>heme c</name>
        <dbReference type="ChEBI" id="CHEBI:61717"/>
    </cofactor>
    <text evidence="9">Binds 3 heme c groups covalently per subunit.</text>
</comment>
<feature type="chain" id="PRO_5005262647" evidence="12">
    <location>
        <begin position="23"/>
        <end position="472"/>
    </location>
</feature>
<evidence type="ECO:0000256" key="9">
    <source>
        <dbReference type="PIRSR" id="PIRSR000018-50"/>
    </source>
</evidence>
<evidence type="ECO:0000256" key="10">
    <source>
        <dbReference type="PIRSR" id="PIRSR000018-51"/>
    </source>
</evidence>
<feature type="binding site" description="covalent" evidence="9">
    <location>
        <position position="196"/>
    </location>
    <ligand>
        <name>heme c</name>
        <dbReference type="ChEBI" id="CHEBI:61717"/>
        <label>2</label>
    </ligand>
</feature>
<keyword evidence="7 10" id="KW-0408">Iron</keyword>
<evidence type="ECO:0000256" key="11">
    <source>
        <dbReference type="SAM" id="Phobius"/>
    </source>
</evidence>
<dbReference type="GO" id="GO:0005886">
    <property type="term" value="C:plasma membrane"/>
    <property type="evidence" value="ECO:0007669"/>
    <property type="project" value="UniProtKB-SubCell"/>
</dbReference>
<dbReference type="Gene3D" id="1.10.760.10">
    <property type="entry name" value="Cytochrome c-like domain"/>
    <property type="match status" value="3"/>
</dbReference>
<dbReference type="SUPFAM" id="SSF46626">
    <property type="entry name" value="Cytochrome c"/>
    <property type="match status" value="3"/>
</dbReference>
<feature type="binding site" description="axial binding residue" evidence="10">
    <location>
        <position position="340"/>
    </location>
    <ligand>
        <name>heme c</name>
        <dbReference type="ChEBI" id="CHEBI:61717"/>
        <label>3</label>
    </ligand>
    <ligandPart>
        <name>Fe</name>
        <dbReference type="ChEBI" id="CHEBI:18248"/>
    </ligandPart>
</feature>
<evidence type="ECO:0000256" key="1">
    <source>
        <dbReference type="ARBA" id="ARBA00004236"/>
    </source>
</evidence>
<feature type="binding site" description="axial binding residue" evidence="10">
    <location>
        <position position="197"/>
    </location>
    <ligand>
        <name>heme c</name>
        <dbReference type="ChEBI" id="CHEBI:61717"/>
        <label>2</label>
    </ligand>
    <ligandPart>
        <name>Fe</name>
        <dbReference type="ChEBI" id="CHEBI:18248"/>
    </ligandPart>
</feature>
<keyword evidence="8 11" id="KW-0472">Membrane</keyword>
<sequence>MNKIAHSLSAALLLGCGLAAHAGENIDGDLIARGKALAVASDCMACHTNTPQQGKPYAGGYGIASPMGTIYATNITPSVKYGIGGYSEAEFAAALRTGIRKDGAHLYPAMPYTAYTRLSDDEIHALYTYFMHGIAPVDEPAAHETALPFPFNIRLSMAAWNLLYLDNARFTPDPTKGDMWNEGAALVQGAAHCGTCHTPRNVMMAEDDSRFLAGAQLGSWYAPNITSDPHAGIGGWSEQELVNYLKTGRAAGRGQAAGPMAEAVEHSFQHLSERELRAIVTYLKTVPAQGEEGKGGAEGSAPAQPHYNVELNLRGANPPNVNHTLNGGEALYSGYCASCHQPDGSGSRNQAYPSLFNNSATTGSNPSNLIATILLGVDRQADGKHVLMPGFGEGSYVGELTDKQVADIANFVLQKYGNSAVSVTEADVSEVRAGGPKPLLARVQPMIVPGMVVGVIIVILLVIWWLRRRARR</sequence>
<dbReference type="EMBL" id="LDZF01000002">
    <property type="protein sequence ID" value="KMK16005.1"/>
    <property type="molecule type" value="Genomic_DNA"/>
</dbReference>
<dbReference type="PANTHER" id="PTHR35008:SF8">
    <property type="entry name" value="ALCOHOL DEHYDROGENASE CYTOCHROME C SUBUNIT"/>
    <property type="match status" value="1"/>
</dbReference>
<dbReference type="eggNOG" id="COG2010">
    <property type="taxonomic scope" value="Bacteria"/>
</dbReference>
<gene>
    <name evidence="14" type="ORF">ABW06_01890</name>
</gene>
<feature type="signal peptide" evidence="12">
    <location>
        <begin position="1"/>
        <end position="22"/>
    </location>
</feature>
<keyword evidence="11" id="KW-1133">Transmembrane helix</keyword>
<protein>
    <submittedName>
        <fullName evidence="14">Cytochrome C</fullName>
    </submittedName>
</protein>
<feature type="domain" description="Cytochrome c" evidence="13">
    <location>
        <begin position="29"/>
        <end position="134"/>
    </location>
</feature>
<feature type="binding site" description="covalent" evidence="9">
    <location>
        <position position="336"/>
    </location>
    <ligand>
        <name>heme c</name>
        <dbReference type="ChEBI" id="CHEBI:61717"/>
        <label>3</label>
    </ligand>
</feature>
<dbReference type="PROSITE" id="PS51257">
    <property type="entry name" value="PROKAR_LIPOPROTEIN"/>
    <property type="match status" value="1"/>
</dbReference>
<evidence type="ECO:0000313" key="14">
    <source>
        <dbReference type="EMBL" id="KMK16005.1"/>
    </source>
</evidence>
<name>A0A0J5M4S0_PLUGE</name>
<feature type="binding site" description="axial binding residue" evidence="10">
    <location>
        <position position="47"/>
    </location>
    <ligand>
        <name>heme c</name>
        <dbReference type="ChEBI" id="CHEBI:61717"/>
        <label>1</label>
    </ligand>
    <ligandPart>
        <name>Fe</name>
        <dbReference type="ChEBI" id="CHEBI:18248"/>
    </ligandPart>
</feature>
<dbReference type="STRING" id="61647.LG71_13895"/>
<dbReference type="PROSITE" id="PS51007">
    <property type="entry name" value="CYTC"/>
    <property type="match status" value="3"/>
</dbReference>
<keyword evidence="15" id="KW-1185">Reference proteome</keyword>
<feature type="domain" description="Cytochrome c" evidence="13">
    <location>
        <begin position="323"/>
        <end position="416"/>
    </location>
</feature>